<keyword evidence="2" id="KW-1185">Reference proteome</keyword>
<protein>
    <submittedName>
        <fullName evidence="1">Uncharacterized protein</fullName>
    </submittedName>
</protein>
<dbReference type="EMBL" id="KB207268">
    <property type="protein sequence ID" value="ELP83500.1"/>
    <property type="molecule type" value="Genomic_DNA"/>
</dbReference>
<dbReference type="VEuPathDB" id="AmoebaDB:EIN_377450"/>
<proteinExistence type="predicted"/>
<dbReference type="RefSeq" id="XP_004182846.1">
    <property type="nucleotide sequence ID" value="XM_004182798.1"/>
</dbReference>
<gene>
    <name evidence="1" type="ORF">EIN_377450</name>
</gene>
<evidence type="ECO:0000313" key="1">
    <source>
        <dbReference type="EMBL" id="ELP83500.1"/>
    </source>
</evidence>
<reference evidence="1 2" key="1">
    <citation type="submission" date="2012-10" db="EMBL/GenBank/DDBJ databases">
        <authorList>
            <person name="Zafar N."/>
            <person name="Inman J."/>
            <person name="Hall N."/>
            <person name="Lorenzi H."/>
            <person name="Caler E."/>
        </authorList>
    </citation>
    <scope>NUCLEOTIDE SEQUENCE [LARGE SCALE GENOMIC DNA]</scope>
    <source>
        <strain evidence="1 2">IP1</strain>
    </source>
</reference>
<dbReference type="GeneID" id="14882429"/>
<dbReference type="AlphaFoldDB" id="A0A0A1TU89"/>
<evidence type="ECO:0000313" key="2">
    <source>
        <dbReference type="Proteomes" id="UP000014680"/>
    </source>
</evidence>
<sequence length="282" mass="32153">MAFQISDLNDAVMKQLKSMKNDDRLIILNISNNGTLNVQDLPIYRSNTHIIVFVNPTDQDISIVDQNPQETPKHISRVRKQVEHFSSLSSITEEKKKSSVVPKQMHRVSVRKLDSQQIPHPEVADHFIQSTLLALEKAVNKSFRPVMETKDGYNPQVLYDKIEKKQALFMFKYAENKIIGSFHEKVPQFKKFTSDANHFTFVATDTDIKLFKINKKVPTLKIGTKDFVDTNCAYQVDTDGKLSVNACMDRYYADMVITPPEIVGSVYPSKVDILSYAAFVCD</sequence>
<name>A0A0A1TU89_ENTIV</name>
<dbReference type="Proteomes" id="UP000014680">
    <property type="component" value="Unassembled WGS sequence"/>
</dbReference>
<organism evidence="1 2">
    <name type="scientific">Entamoeba invadens IP1</name>
    <dbReference type="NCBI Taxonomy" id="370355"/>
    <lineage>
        <taxon>Eukaryota</taxon>
        <taxon>Amoebozoa</taxon>
        <taxon>Evosea</taxon>
        <taxon>Archamoebae</taxon>
        <taxon>Mastigamoebida</taxon>
        <taxon>Entamoebidae</taxon>
        <taxon>Entamoeba</taxon>
    </lineage>
</organism>
<dbReference type="KEGG" id="eiv:EIN_377450"/>
<accession>A0A0A1TU89</accession>